<dbReference type="AlphaFoldDB" id="A0A1R3KEE0"/>
<accession>A0A1R3KEE0</accession>
<organism evidence="1 2">
    <name type="scientific">Corchorus olitorius</name>
    <dbReference type="NCBI Taxonomy" id="93759"/>
    <lineage>
        <taxon>Eukaryota</taxon>
        <taxon>Viridiplantae</taxon>
        <taxon>Streptophyta</taxon>
        <taxon>Embryophyta</taxon>
        <taxon>Tracheophyta</taxon>
        <taxon>Spermatophyta</taxon>
        <taxon>Magnoliopsida</taxon>
        <taxon>eudicotyledons</taxon>
        <taxon>Gunneridae</taxon>
        <taxon>Pentapetalae</taxon>
        <taxon>rosids</taxon>
        <taxon>malvids</taxon>
        <taxon>Malvales</taxon>
        <taxon>Malvaceae</taxon>
        <taxon>Grewioideae</taxon>
        <taxon>Apeibeae</taxon>
        <taxon>Corchorus</taxon>
    </lineage>
</organism>
<comment type="caution">
    <text evidence="1">The sequence shown here is derived from an EMBL/GenBank/DDBJ whole genome shotgun (WGS) entry which is preliminary data.</text>
</comment>
<proteinExistence type="predicted"/>
<evidence type="ECO:0000313" key="1">
    <source>
        <dbReference type="EMBL" id="OMP05451.1"/>
    </source>
</evidence>
<name>A0A1R3KEE0_9ROSI</name>
<protein>
    <submittedName>
        <fullName evidence="1">EIN2 targeting protein1</fullName>
    </submittedName>
</protein>
<keyword evidence="2" id="KW-1185">Reference proteome</keyword>
<dbReference type="Proteomes" id="UP000187203">
    <property type="component" value="Unassembled WGS sequence"/>
</dbReference>
<gene>
    <name evidence="1" type="ORF">COLO4_08835</name>
</gene>
<sequence>MDSTDTTSPNSGVSITKFPFSPHRAFKSSFCLSLPFPFTCVLGDAYVANRGAIPTSQGQP</sequence>
<dbReference type="EMBL" id="AWUE01013990">
    <property type="protein sequence ID" value="OMP05451.1"/>
    <property type="molecule type" value="Genomic_DNA"/>
</dbReference>
<evidence type="ECO:0000313" key="2">
    <source>
        <dbReference type="Proteomes" id="UP000187203"/>
    </source>
</evidence>
<reference evidence="2" key="1">
    <citation type="submission" date="2013-09" db="EMBL/GenBank/DDBJ databases">
        <title>Corchorus olitorius genome sequencing.</title>
        <authorList>
            <person name="Alam M."/>
            <person name="Haque M.S."/>
            <person name="Islam M.S."/>
            <person name="Emdad E.M."/>
            <person name="Islam M.M."/>
            <person name="Ahmed B."/>
            <person name="Halim A."/>
            <person name="Hossen Q.M.M."/>
            <person name="Hossain M.Z."/>
            <person name="Ahmed R."/>
            <person name="Khan M.M."/>
            <person name="Islam R."/>
            <person name="Rashid M.M."/>
            <person name="Khan S.A."/>
            <person name="Rahman M.S."/>
            <person name="Alam M."/>
            <person name="Yahiya A.S."/>
            <person name="Khan M.S."/>
            <person name="Azam M.S."/>
            <person name="Haque T."/>
            <person name="Lashkar M.Z.H."/>
            <person name="Akhand A.I."/>
            <person name="Morshed G."/>
            <person name="Roy S."/>
            <person name="Uddin K.S."/>
            <person name="Rabeya T."/>
            <person name="Hossain A.S."/>
            <person name="Chowdhury A."/>
            <person name="Snigdha A.R."/>
            <person name="Mortoza M.S."/>
            <person name="Matin S.A."/>
            <person name="Hoque S.M.E."/>
            <person name="Islam M.K."/>
            <person name="Roy D.K."/>
            <person name="Haider R."/>
            <person name="Moosa M.M."/>
            <person name="Elias S.M."/>
            <person name="Hasan A.M."/>
            <person name="Jahan S."/>
            <person name="Shafiuddin M."/>
            <person name="Mahmood N."/>
            <person name="Shommy N.S."/>
        </authorList>
    </citation>
    <scope>NUCLEOTIDE SEQUENCE [LARGE SCALE GENOMIC DNA]</scope>
    <source>
        <strain evidence="2">cv. O-4</strain>
    </source>
</reference>